<evidence type="ECO:0000313" key="11">
    <source>
        <dbReference type="EMBL" id="HDD43928.1"/>
    </source>
</evidence>
<reference evidence="11" key="1">
    <citation type="journal article" date="2020" name="mSystems">
        <title>Genome- and Community-Level Interaction Insights into Carbon Utilization and Element Cycling Functions of Hydrothermarchaeota in Hydrothermal Sediment.</title>
        <authorList>
            <person name="Zhou Z."/>
            <person name="Liu Y."/>
            <person name="Xu W."/>
            <person name="Pan J."/>
            <person name="Luo Z.H."/>
            <person name="Li M."/>
        </authorList>
    </citation>
    <scope>NUCLEOTIDE SEQUENCE [LARGE SCALE GENOMIC DNA]</scope>
    <source>
        <strain evidence="11">HyVt-233</strain>
    </source>
</reference>
<keyword evidence="6 9" id="KW-1133">Transmembrane helix</keyword>
<feature type="transmembrane region" description="Helical" evidence="9">
    <location>
        <begin position="42"/>
        <end position="66"/>
    </location>
</feature>
<keyword evidence="4 9" id="KW-0808">Transferase</keyword>
<dbReference type="Proteomes" id="UP000886289">
    <property type="component" value="Unassembled WGS sequence"/>
</dbReference>
<dbReference type="PANTHER" id="PTHR38686">
    <property type="entry name" value="APOLIPOPROTEIN N-ACYLTRANSFERASE"/>
    <property type="match status" value="1"/>
</dbReference>
<keyword evidence="5 9" id="KW-0812">Transmembrane</keyword>
<dbReference type="Pfam" id="PF00795">
    <property type="entry name" value="CN_hydrolase"/>
    <property type="match status" value="1"/>
</dbReference>
<dbReference type="InterPro" id="IPR036526">
    <property type="entry name" value="C-N_Hydrolase_sf"/>
</dbReference>
<comment type="catalytic activity">
    <reaction evidence="9">
        <text>N-terminal S-1,2-diacyl-sn-glyceryl-L-cysteinyl-[lipoprotein] + a glycerophospholipid = N-acyl-S-1,2-diacyl-sn-glyceryl-L-cysteinyl-[lipoprotein] + a 2-acyl-sn-glycero-3-phospholipid + H(+)</text>
        <dbReference type="Rhea" id="RHEA:48228"/>
        <dbReference type="Rhea" id="RHEA-COMP:14681"/>
        <dbReference type="Rhea" id="RHEA-COMP:14684"/>
        <dbReference type="ChEBI" id="CHEBI:15378"/>
        <dbReference type="ChEBI" id="CHEBI:136912"/>
        <dbReference type="ChEBI" id="CHEBI:140656"/>
        <dbReference type="ChEBI" id="CHEBI:140657"/>
        <dbReference type="ChEBI" id="CHEBI:140660"/>
        <dbReference type="EC" id="2.3.1.269"/>
    </reaction>
</comment>
<dbReference type="InterPro" id="IPR004563">
    <property type="entry name" value="Apolipo_AcylTrfase"/>
</dbReference>
<name>A0A7C0Y4U9_DESA2</name>
<dbReference type="InterPro" id="IPR003010">
    <property type="entry name" value="C-N_Hydrolase"/>
</dbReference>
<keyword evidence="7 9" id="KW-0472">Membrane</keyword>
<evidence type="ECO:0000256" key="1">
    <source>
        <dbReference type="ARBA" id="ARBA00004651"/>
    </source>
</evidence>
<protein>
    <recommendedName>
        <fullName evidence="9">Apolipoprotein N-acyltransferase</fullName>
        <shortName evidence="9">ALP N-acyltransferase</shortName>
        <ecNumber evidence="9">2.3.1.269</ecNumber>
    </recommendedName>
</protein>
<comment type="pathway">
    <text evidence="9">Protein modification; lipoprotein biosynthesis (N-acyl transfer).</text>
</comment>
<feature type="transmembrane region" description="Helical" evidence="9">
    <location>
        <begin position="176"/>
        <end position="194"/>
    </location>
</feature>
<dbReference type="PROSITE" id="PS50263">
    <property type="entry name" value="CN_HYDROLASE"/>
    <property type="match status" value="1"/>
</dbReference>
<feature type="domain" description="CN hydrolase" evidence="10">
    <location>
        <begin position="216"/>
        <end position="459"/>
    </location>
</feature>
<keyword evidence="3 9" id="KW-1003">Cell membrane</keyword>
<feature type="transmembrane region" description="Helical" evidence="9">
    <location>
        <begin position="73"/>
        <end position="101"/>
    </location>
</feature>
<dbReference type="GO" id="GO:0016410">
    <property type="term" value="F:N-acyltransferase activity"/>
    <property type="evidence" value="ECO:0007669"/>
    <property type="project" value="UniProtKB-UniRule"/>
</dbReference>
<dbReference type="EMBL" id="DRBS01000139">
    <property type="protein sequence ID" value="HDD43928.1"/>
    <property type="molecule type" value="Genomic_DNA"/>
</dbReference>
<dbReference type="Gene3D" id="3.60.110.10">
    <property type="entry name" value="Carbon-nitrogen hydrolase"/>
    <property type="match status" value="1"/>
</dbReference>
<proteinExistence type="inferred from homology"/>
<feature type="transmembrane region" description="Helical" evidence="9">
    <location>
        <begin position="472"/>
        <end position="490"/>
    </location>
</feature>
<dbReference type="SUPFAM" id="SSF56317">
    <property type="entry name" value="Carbon-nitrogen hydrolase"/>
    <property type="match status" value="1"/>
</dbReference>
<dbReference type="GO" id="GO:0005886">
    <property type="term" value="C:plasma membrane"/>
    <property type="evidence" value="ECO:0007669"/>
    <property type="project" value="UniProtKB-SubCell"/>
</dbReference>
<dbReference type="Pfam" id="PF20154">
    <property type="entry name" value="LNT_N"/>
    <property type="match status" value="1"/>
</dbReference>
<feature type="transmembrane region" description="Helical" evidence="9">
    <location>
        <begin position="151"/>
        <end position="170"/>
    </location>
</feature>
<evidence type="ECO:0000256" key="4">
    <source>
        <dbReference type="ARBA" id="ARBA00022679"/>
    </source>
</evidence>
<dbReference type="EC" id="2.3.1.269" evidence="9"/>
<dbReference type="UniPathway" id="UPA00666"/>
<evidence type="ECO:0000256" key="5">
    <source>
        <dbReference type="ARBA" id="ARBA00022692"/>
    </source>
</evidence>
<organism evidence="11">
    <name type="scientific">Desulfofervidus auxilii</name>
    <dbReference type="NCBI Taxonomy" id="1621989"/>
    <lineage>
        <taxon>Bacteria</taxon>
        <taxon>Pseudomonadati</taxon>
        <taxon>Thermodesulfobacteriota</taxon>
        <taxon>Candidatus Desulfofervidia</taxon>
        <taxon>Candidatus Desulfofervidales</taxon>
        <taxon>Candidatus Desulfofervidaceae</taxon>
        <taxon>Candidatus Desulfofervidus</taxon>
    </lineage>
</organism>
<dbReference type="CDD" id="cd07571">
    <property type="entry name" value="ALP_N-acyl_transferase"/>
    <property type="match status" value="1"/>
</dbReference>
<keyword evidence="8 9" id="KW-0012">Acyltransferase</keyword>
<evidence type="ECO:0000256" key="3">
    <source>
        <dbReference type="ARBA" id="ARBA00022475"/>
    </source>
</evidence>
<dbReference type="HAMAP" id="MF_01148">
    <property type="entry name" value="Lnt"/>
    <property type="match status" value="1"/>
</dbReference>
<accession>A0A7C0Y4U9</accession>
<feature type="transmembrane region" description="Helical" evidence="9">
    <location>
        <begin position="107"/>
        <end position="131"/>
    </location>
</feature>
<dbReference type="GO" id="GO:0042158">
    <property type="term" value="P:lipoprotein biosynthetic process"/>
    <property type="evidence" value="ECO:0007669"/>
    <property type="project" value="UniProtKB-UniRule"/>
</dbReference>
<comment type="function">
    <text evidence="9">Catalyzes the phospholipid dependent N-acylation of the N-terminal cysteine of apolipoprotein, the last step in lipoprotein maturation.</text>
</comment>
<comment type="similarity">
    <text evidence="2 9">Belongs to the CN hydrolase family. Apolipoprotein N-acyltransferase subfamily.</text>
</comment>
<dbReference type="InterPro" id="IPR045378">
    <property type="entry name" value="LNT_N"/>
</dbReference>
<comment type="caution">
    <text evidence="11">The sequence shown here is derived from an EMBL/GenBank/DDBJ whole genome shotgun (WGS) entry which is preliminary data.</text>
</comment>
<evidence type="ECO:0000256" key="6">
    <source>
        <dbReference type="ARBA" id="ARBA00022989"/>
    </source>
</evidence>
<evidence type="ECO:0000256" key="8">
    <source>
        <dbReference type="ARBA" id="ARBA00023315"/>
    </source>
</evidence>
<sequence>MFPFFSSLLLILAHPPFGIYPLAWVGFLPLFFSIRETTPNRAFLKGFITGSIFFLGILYWIVYAVVCYGNISIFLAIFLLFLLIFYLSLYFAIFCYILRILPWKHPPLIAAIWVGLEYIRGHLFTGFPWMLLGDSQYRWLTFIQIAEIGGVYLISFLIMWGNASIFYFILKKDKKAIANFIFFIIVFVLALFYGHNRLIFWQKISFKKPHLKLALIQGNINQAQKWDPKFQTETIKIYKKLTKKVTQKSIDLIIWPETALPFYLQELSPFREEILNLARTINTPILTGSPAYEWKGKKIVYFNRAYLIDKNGKIKGYYDKVHLVPFGEYIPCRKLFPFLSAIASNIGDFTPGKEMTVLKIDNYLFSVLICFESIFPELSREAVRKGAEFLVNITNDAWFGYTSAPYQHLFMLTLRAIETRRAIPRVANTGFTAFIEPTGHILKKTKLFKRDYLIDKIPIIHYQTFYVRHGDILCFISLLILITFTLAFSLK</sequence>
<dbReference type="AlphaFoldDB" id="A0A7C0Y4U9"/>
<gene>
    <name evidence="9 11" type="primary">lnt</name>
    <name evidence="11" type="ORF">ENG63_03590</name>
</gene>
<evidence type="ECO:0000256" key="2">
    <source>
        <dbReference type="ARBA" id="ARBA00010065"/>
    </source>
</evidence>
<dbReference type="PANTHER" id="PTHR38686:SF1">
    <property type="entry name" value="APOLIPOPROTEIN N-ACYLTRANSFERASE"/>
    <property type="match status" value="1"/>
</dbReference>
<comment type="subcellular location">
    <subcellularLocation>
        <location evidence="1 9">Cell membrane</location>
        <topology evidence="1 9">Multi-pass membrane protein</topology>
    </subcellularLocation>
</comment>
<dbReference type="NCBIfam" id="TIGR00546">
    <property type="entry name" value="lnt"/>
    <property type="match status" value="1"/>
</dbReference>
<evidence type="ECO:0000259" key="10">
    <source>
        <dbReference type="PROSITE" id="PS50263"/>
    </source>
</evidence>
<evidence type="ECO:0000256" key="7">
    <source>
        <dbReference type="ARBA" id="ARBA00023136"/>
    </source>
</evidence>
<evidence type="ECO:0000256" key="9">
    <source>
        <dbReference type="HAMAP-Rule" id="MF_01148"/>
    </source>
</evidence>